<dbReference type="EMBL" id="JAFLCK010000024">
    <property type="protein sequence ID" value="MBN8661782.1"/>
    <property type="molecule type" value="Genomic_DNA"/>
</dbReference>
<evidence type="ECO:0000313" key="2">
    <source>
        <dbReference type="EMBL" id="MBN8661782.1"/>
    </source>
</evidence>
<evidence type="ECO:0000256" key="1">
    <source>
        <dbReference type="SAM" id="MobiDB-lite"/>
    </source>
</evidence>
<accession>A0A8J7PI28</accession>
<protein>
    <submittedName>
        <fullName evidence="2">Uncharacterized protein</fullName>
    </submittedName>
</protein>
<sequence>MKDLTKAHLDHGIYFFDQRDWTVYAGTFAHFYGCSFYGGIPSLIEAHELVEMVGMDGIRVRRDGEEAEYPVKDAPPCWRRHGLERVKNQYGKDYDSLPDGDAAEQAPIYPADDDL</sequence>
<gene>
    <name evidence="2" type="ORF">J0M35_15555</name>
</gene>
<reference evidence="2" key="1">
    <citation type="submission" date="2021-02" db="EMBL/GenBank/DDBJ databases">
        <title>Genome-Resolved Metagenomics of a Microbial Community Performing Photosynthetic Biological Nutrient Removal.</title>
        <authorList>
            <person name="Mcdaniel E.A."/>
        </authorList>
    </citation>
    <scope>NUCLEOTIDE SEQUENCE</scope>
    <source>
        <strain evidence="2">UWPOB_OBS1</strain>
    </source>
</reference>
<name>A0A8J7PI28_9BACT</name>
<evidence type="ECO:0000313" key="3">
    <source>
        <dbReference type="Proteomes" id="UP000664277"/>
    </source>
</evidence>
<dbReference type="Proteomes" id="UP000664277">
    <property type="component" value="Unassembled WGS sequence"/>
</dbReference>
<proteinExistence type="predicted"/>
<comment type="caution">
    <text evidence="2">The sequence shown here is derived from an EMBL/GenBank/DDBJ whole genome shotgun (WGS) entry which is preliminary data.</text>
</comment>
<feature type="region of interest" description="Disordered" evidence="1">
    <location>
        <begin position="90"/>
        <end position="115"/>
    </location>
</feature>
<dbReference type="AlphaFoldDB" id="A0A8J7PI28"/>
<organism evidence="2 3">
    <name type="scientific">Candidatus Obscuribacter phosphatis</name>
    <dbReference type="NCBI Taxonomy" id="1906157"/>
    <lineage>
        <taxon>Bacteria</taxon>
        <taxon>Bacillati</taxon>
        <taxon>Candidatus Melainabacteria</taxon>
        <taxon>Candidatus Obscuribacterales</taxon>
        <taxon>Candidatus Obscuribacteraceae</taxon>
        <taxon>Candidatus Obscuribacter</taxon>
    </lineage>
</organism>